<dbReference type="AlphaFoldDB" id="A0A5C5Z4Y3"/>
<dbReference type="Gene3D" id="3.40.50.2000">
    <property type="entry name" value="Glycogen Phosphorylase B"/>
    <property type="match status" value="2"/>
</dbReference>
<dbReference type="SUPFAM" id="SSF53756">
    <property type="entry name" value="UDP-Glycosyltransferase/glycogen phosphorylase"/>
    <property type="match status" value="1"/>
</dbReference>
<dbReference type="InterPro" id="IPR001296">
    <property type="entry name" value="Glyco_trans_1"/>
</dbReference>
<keyword evidence="4" id="KW-1185">Reference proteome</keyword>
<evidence type="ECO:0000259" key="1">
    <source>
        <dbReference type="Pfam" id="PF00534"/>
    </source>
</evidence>
<dbReference type="EMBL" id="SJPJ01000001">
    <property type="protein sequence ID" value="TWT82116.1"/>
    <property type="molecule type" value="Genomic_DNA"/>
</dbReference>
<evidence type="ECO:0000313" key="4">
    <source>
        <dbReference type="Proteomes" id="UP000315010"/>
    </source>
</evidence>
<dbReference type="Proteomes" id="UP000315010">
    <property type="component" value="Unassembled WGS sequence"/>
</dbReference>
<sequence length="408" mass="45486">MQIDDSQPRPPYNLHDAKVDAPRKTKVVFVQHSLPRAGGAEQVLYDLISRLDQQTIEPVLCCLYELGELGQRLKDSGCKTHEHLVTQKLDPRNIGRIAKILKQENADILYVTDAFHNMVVGRLAAYFAGTTKTVLAFHSFDTVLRDGDKMPFARRLVQGSADRMLHPTYHRVIALAEGHKEYLASTKKIAEEKIAVVHNGIDHHRFCVTRDKSEARTKLGLPTDKQIVGIVAALRPWKSHDKFLESASKIAKEAPNTLFLIAGQGKERENLVTLTKKLGLEKNVQFMGQVSDVPTFLQSLDISVLTSFHEAFPLSLLESMSSGLPVVSTDVGSVNEIIDDSVTGYLVPFGDTDLFAQKVVSLLQNGELAKQLGDAGRKKVEDMFTVDHMVHRMETIFHDLVASDRESR</sequence>
<comment type="caution">
    <text evidence="3">The sequence shown here is derived from an EMBL/GenBank/DDBJ whole genome shotgun (WGS) entry which is preliminary data.</text>
</comment>
<reference evidence="3 4" key="1">
    <citation type="submission" date="2019-02" db="EMBL/GenBank/DDBJ databases">
        <title>Deep-cultivation of Planctomycetes and their phenomic and genomic characterization uncovers novel biology.</title>
        <authorList>
            <person name="Wiegand S."/>
            <person name="Jogler M."/>
            <person name="Boedeker C."/>
            <person name="Pinto D."/>
            <person name="Vollmers J."/>
            <person name="Rivas-Marin E."/>
            <person name="Kohn T."/>
            <person name="Peeters S.H."/>
            <person name="Heuer A."/>
            <person name="Rast P."/>
            <person name="Oberbeckmann S."/>
            <person name="Bunk B."/>
            <person name="Jeske O."/>
            <person name="Meyerdierks A."/>
            <person name="Storesund J.E."/>
            <person name="Kallscheuer N."/>
            <person name="Luecker S."/>
            <person name="Lage O.M."/>
            <person name="Pohl T."/>
            <person name="Merkel B.J."/>
            <person name="Hornburger P."/>
            <person name="Mueller R.-W."/>
            <person name="Bruemmer F."/>
            <person name="Labrenz M."/>
            <person name="Spormann A.M."/>
            <person name="Op Den Camp H."/>
            <person name="Overmann J."/>
            <person name="Amann R."/>
            <person name="Jetten M.S.M."/>
            <person name="Mascher T."/>
            <person name="Medema M.H."/>
            <person name="Devos D.P."/>
            <person name="Kaster A.-K."/>
            <person name="Ovreas L."/>
            <person name="Rohde M."/>
            <person name="Galperin M.Y."/>
            <person name="Jogler C."/>
        </authorList>
    </citation>
    <scope>NUCLEOTIDE SEQUENCE [LARGE SCALE GENOMIC DNA]</scope>
    <source>
        <strain evidence="3 4">CA13</strain>
    </source>
</reference>
<dbReference type="Pfam" id="PF13439">
    <property type="entry name" value="Glyco_transf_4"/>
    <property type="match status" value="1"/>
</dbReference>
<evidence type="ECO:0000313" key="3">
    <source>
        <dbReference type="EMBL" id="TWT82116.1"/>
    </source>
</evidence>
<name>A0A5C5Z4Y3_9BACT</name>
<proteinExistence type="predicted"/>
<accession>A0A5C5Z4Y3</accession>
<organism evidence="3 4">
    <name type="scientific">Novipirellula herctigrandis</name>
    <dbReference type="NCBI Taxonomy" id="2527986"/>
    <lineage>
        <taxon>Bacteria</taxon>
        <taxon>Pseudomonadati</taxon>
        <taxon>Planctomycetota</taxon>
        <taxon>Planctomycetia</taxon>
        <taxon>Pirellulales</taxon>
        <taxon>Pirellulaceae</taxon>
        <taxon>Novipirellula</taxon>
    </lineage>
</organism>
<protein>
    <submittedName>
        <fullName evidence="3">Putative glycosyltransferase EpsD</fullName>
        <ecNumber evidence="3">2.4.-.-</ecNumber>
    </submittedName>
</protein>
<dbReference type="RefSeq" id="WP_419194455.1">
    <property type="nucleotide sequence ID" value="NZ_SJPJ01000001.1"/>
</dbReference>
<dbReference type="EC" id="2.4.-.-" evidence="3"/>
<evidence type="ECO:0000259" key="2">
    <source>
        <dbReference type="Pfam" id="PF13439"/>
    </source>
</evidence>
<feature type="domain" description="Glycosyl transferase family 1" evidence="1">
    <location>
        <begin position="211"/>
        <end position="378"/>
    </location>
</feature>
<gene>
    <name evidence="3" type="primary">epsD_3</name>
    <name evidence="3" type="ORF">CA13_35770</name>
</gene>
<feature type="domain" description="Glycosyltransferase subfamily 4-like N-terminal" evidence="2">
    <location>
        <begin position="38"/>
        <end position="205"/>
    </location>
</feature>
<dbReference type="PANTHER" id="PTHR12526">
    <property type="entry name" value="GLYCOSYLTRANSFERASE"/>
    <property type="match status" value="1"/>
</dbReference>
<dbReference type="InterPro" id="IPR028098">
    <property type="entry name" value="Glyco_trans_4-like_N"/>
</dbReference>
<dbReference type="Pfam" id="PF00534">
    <property type="entry name" value="Glycos_transf_1"/>
    <property type="match status" value="1"/>
</dbReference>
<keyword evidence="3" id="KW-0808">Transferase</keyword>
<dbReference type="PANTHER" id="PTHR12526:SF630">
    <property type="entry name" value="GLYCOSYLTRANSFERASE"/>
    <property type="match status" value="1"/>
</dbReference>
<keyword evidence="3" id="KW-0328">Glycosyltransferase</keyword>
<dbReference type="GO" id="GO:0016757">
    <property type="term" value="F:glycosyltransferase activity"/>
    <property type="evidence" value="ECO:0007669"/>
    <property type="project" value="UniProtKB-KW"/>
</dbReference>